<dbReference type="SUPFAM" id="SSF51735">
    <property type="entry name" value="NAD(P)-binding Rossmann-fold domains"/>
    <property type="match status" value="1"/>
</dbReference>
<reference evidence="2 3" key="1">
    <citation type="submission" date="2019-03" db="EMBL/GenBank/DDBJ databases">
        <title>Genomic Encyclopedia of Type Strains, Phase IV (KMG-IV): sequencing the most valuable type-strain genomes for metagenomic binning, comparative biology and taxonomic classification.</title>
        <authorList>
            <person name="Goeker M."/>
        </authorList>
    </citation>
    <scope>NUCLEOTIDE SEQUENCE [LARGE SCALE GENOMIC DNA]</scope>
    <source>
        <strain evidence="2 3">DSM 21667</strain>
    </source>
</reference>
<dbReference type="InterPro" id="IPR036291">
    <property type="entry name" value="NAD(P)-bd_dom_sf"/>
</dbReference>
<dbReference type="InterPro" id="IPR005097">
    <property type="entry name" value="Sacchrp_dh_NADP-bd"/>
</dbReference>
<dbReference type="RefSeq" id="WP_133816787.1">
    <property type="nucleotide sequence ID" value="NZ_SNZH01000001.1"/>
</dbReference>
<evidence type="ECO:0000313" key="3">
    <source>
        <dbReference type="Proteomes" id="UP000295293"/>
    </source>
</evidence>
<sequence>MSWTVLLLGAYGLFGTRIAQRLARQNGWRLLLAGRDASRAQALAVRCRADPDCLAELVPVLVDAHTAGFAALLQRERPQLVIHCAGPFQQQGYAIAQACLEAGAHYVDLADGRDYVLGFGPALDALARKYDRLAVTGASTVPGLSAAVVDQCRGEFSRLDGIDIGISPGNRTERGLATVAAILSYVGRPLPWREHARPVAVYGWQALQRHVYATPVGPRWLAACDVPDLALFEPRYGPLQHLRFRAGLELKHLHFGLWLLSWLVRAGLVRDLARHAPTLKRLSEWFARDGSEQGAMHVALSGVGNSGSAHERCWEIIARDGDGPQIPATAAVVVAIKLARGELAVRGALPCIGLFTLAECLRSLQPYAIETRLR</sequence>
<dbReference type="PANTHER" id="PTHR43796">
    <property type="entry name" value="CARBOXYNORSPERMIDINE SYNTHASE"/>
    <property type="match status" value="1"/>
</dbReference>
<evidence type="ECO:0000313" key="2">
    <source>
        <dbReference type="EMBL" id="TDR48671.1"/>
    </source>
</evidence>
<proteinExistence type="predicted"/>
<name>A0A4R6Z9S8_9GAMM</name>
<protein>
    <submittedName>
        <fullName evidence="2">Saccharopine dehydrogenase-like NADP-dependent oxidoreductase</fullName>
    </submittedName>
</protein>
<dbReference type="EMBL" id="SNZH01000001">
    <property type="protein sequence ID" value="TDR48671.1"/>
    <property type="molecule type" value="Genomic_DNA"/>
</dbReference>
<dbReference type="Proteomes" id="UP000295293">
    <property type="component" value="Unassembled WGS sequence"/>
</dbReference>
<organism evidence="2 3">
    <name type="scientific">Tahibacter aquaticus</name>
    <dbReference type="NCBI Taxonomy" id="520092"/>
    <lineage>
        <taxon>Bacteria</taxon>
        <taxon>Pseudomonadati</taxon>
        <taxon>Pseudomonadota</taxon>
        <taxon>Gammaproteobacteria</taxon>
        <taxon>Lysobacterales</taxon>
        <taxon>Rhodanobacteraceae</taxon>
        <taxon>Tahibacter</taxon>
    </lineage>
</organism>
<dbReference type="Pfam" id="PF03435">
    <property type="entry name" value="Sacchrp_dh_NADP"/>
    <property type="match status" value="1"/>
</dbReference>
<evidence type="ECO:0000259" key="1">
    <source>
        <dbReference type="Pfam" id="PF03435"/>
    </source>
</evidence>
<dbReference type="Gene3D" id="3.40.50.720">
    <property type="entry name" value="NAD(P)-binding Rossmann-like Domain"/>
    <property type="match status" value="1"/>
</dbReference>
<accession>A0A4R6Z9S8</accession>
<feature type="domain" description="Saccharopine dehydrogenase NADP binding" evidence="1">
    <location>
        <begin position="5"/>
        <end position="110"/>
    </location>
</feature>
<keyword evidence="3" id="KW-1185">Reference proteome</keyword>
<comment type="caution">
    <text evidence="2">The sequence shown here is derived from an EMBL/GenBank/DDBJ whole genome shotgun (WGS) entry which is preliminary data.</text>
</comment>
<dbReference type="PANTHER" id="PTHR43796:SF2">
    <property type="entry name" value="CARBOXYNORSPERMIDINE SYNTHASE"/>
    <property type="match status" value="1"/>
</dbReference>
<dbReference type="OrthoDB" id="528778at2"/>
<gene>
    <name evidence="2" type="ORF">DFR29_101294</name>
</gene>
<dbReference type="AlphaFoldDB" id="A0A4R6Z9S8"/>